<dbReference type="SFLD" id="SFLDG01138">
    <property type="entry name" value="C1.6.2:_Deoxy-d-mannose-octulo"/>
    <property type="match status" value="1"/>
</dbReference>
<protein>
    <submittedName>
        <fullName evidence="8">3-deoxy-D-manno-octulosonate 8-phosphate phosphatase</fullName>
    </submittedName>
</protein>
<dbReference type="InterPro" id="IPR050793">
    <property type="entry name" value="CMP-NeuNAc_synthase"/>
</dbReference>
<evidence type="ECO:0000256" key="4">
    <source>
        <dbReference type="ARBA" id="ARBA00022723"/>
    </source>
</evidence>
<dbReference type="KEGG" id="pseg:D3H65_11050"/>
<dbReference type="Proteomes" id="UP000263900">
    <property type="component" value="Chromosome"/>
</dbReference>
<dbReference type="GO" id="GO:0016788">
    <property type="term" value="F:hydrolase activity, acting on ester bonds"/>
    <property type="evidence" value="ECO:0007669"/>
    <property type="project" value="InterPro"/>
</dbReference>
<evidence type="ECO:0000313" key="9">
    <source>
        <dbReference type="Proteomes" id="UP000263900"/>
    </source>
</evidence>
<gene>
    <name evidence="8" type="ORF">D3H65_11050</name>
</gene>
<dbReference type="Pfam" id="PF08282">
    <property type="entry name" value="Hydrolase_3"/>
    <property type="match status" value="1"/>
</dbReference>
<sequence length="172" mass="19235">MSILDRFKQITTFIFDMDGVLTDGTVYVLDGGQYRRMSIKDGFALQLAVKKGYRIAVISGSTSDPAVERLHKLGIQDVFMGVKDKKARLNEYLQQHKLQYAEVLMMGDDIPDYDVMQTVGLACAPADAVSEIKEMAHYISLYPGGLGCVRDVIEKVLKLNDHWDLHTNTTSS</sequence>
<evidence type="ECO:0000256" key="1">
    <source>
        <dbReference type="ARBA" id="ARBA00001946"/>
    </source>
</evidence>
<evidence type="ECO:0000256" key="7">
    <source>
        <dbReference type="PIRSR" id="PIRSR006118-2"/>
    </source>
</evidence>
<evidence type="ECO:0000313" key="8">
    <source>
        <dbReference type="EMBL" id="AXY74483.1"/>
    </source>
</evidence>
<dbReference type="SFLD" id="SFLDG01136">
    <property type="entry name" value="C1.6:_Phosphoserine_Phosphatas"/>
    <property type="match status" value="1"/>
</dbReference>
<feature type="binding site" evidence="7">
    <location>
        <position position="18"/>
    </location>
    <ligand>
        <name>substrate</name>
    </ligand>
</feature>
<comment type="subunit">
    <text evidence="3">Homotetramer.</text>
</comment>
<accession>A0A3B7MMF3</accession>
<dbReference type="GO" id="GO:0008781">
    <property type="term" value="F:N-acylneuraminate cytidylyltransferase activity"/>
    <property type="evidence" value="ECO:0007669"/>
    <property type="project" value="TreeGrafter"/>
</dbReference>
<dbReference type="NCBIfam" id="TIGR01670">
    <property type="entry name" value="KdsC-phosphatas"/>
    <property type="match status" value="1"/>
</dbReference>
<dbReference type="InterPro" id="IPR010023">
    <property type="entry name" value="KdsC_fam"/>
</dbReference>
<evidence type="ECO:0000256" key="3">
    <source>
        <dbReference type="ARBA" id="ARBA00011881"/>
    </source>
</evidence>
<evidence type="ECO:0000256" key="2">
    <source>
        <dbReference type="ARBA" id="ARBA00005893"/>
    </source>
</evidence>
<organism evidence="8 9">
    <name type="scientific">Paraflavitalea soli</name>
    <dbReference type="NCBI Taxonomy" id="2315862"/>
    <lineage>
        <taxon>Bacteria</taxon>
        <taxon>Pseudomonadati</taxon>
        <taxon>Bacteroidota</taxon>
        <taxon>Chitinophagia</taxon>
        <taxon>Chitinophagales</taxon>
        <taxon>Chitinophagaceae</taxon>
        <taxon>Paraflavitalea</taxon>
    </lineage>
</organism>
<dbReference type="PANTHER" id="PTHR21485:SF3">
    <property type="entry name" value="N-ACYLNEURAMINATE CYTIDYLYLTRANSFERASE"/>
    <property type="match status" value="1"/>
</dbReference>
<dbReference type="SUPFAM" id="SSF56784">
    <property type="entry name" value="HAD-like"/>
    <property type="match status" value="1"/>
</dbReference>
<name>A0A3B7MMF3_9BACT</name>
<dbReference type="GO" id="GO:0046872">
    <property type="term" value="F:metal ion binding"/>
    <property type="evidence" value="ECO:0007669"/>
    <property type="project" value="UniProtKB-KW"/>
</dbReference>
<dbReference type="RefSeq" id="WP_119050370.1">
    <property type="nucleotide sequence ID" value="NZ_CP032157.1"/>
</dbReference>
<proteinExistence type="inferred from homology"/>
<dbReference type="InterPro" id="IPR036412">
    <property type="entry name" value="HAD-like_sf"/>
</dbReference>
<dbReference type="PIRSF" id="PIRSF006118">
    <property type="entry name" value="KDO8-P_Ptase"/>
    <property type="match status" value="1"/>
</dbReference>
<comment type="similarity">
    <text evidence="2">Belongs to the KdsC family.</text>
</comment>
<keyword evidence="9" id="KW-1185">Reference proteome</keyword>
<dbReference type="InterPro" id="IPR023214">
    <property type="entry name" value="HAD_sf"/>
</dbReference>
<keyword evidence="4 7" id="KW-0479">Metal-binding</keyword>
<dbReference type="AlphaFoldDB" id="A0A3B7MMF3"/>
<evidence type="ECO:0000256" key="6">
    <source>
        <dbReference type="ARBA" id="ARBA00022842"/>
    </source>
</evidence>
<dbReference type="PANTHER" id="PTHR21485">
    <property type="entry name" value="HAD SUPERFAMILY MEMBERS CMAS AND KDSC"/>
    <property type="match status" value="1"/>
</dbReference>
<keyword evidence="5" id="KW-0378">Hydrolase</keyword>
<feature type="binding site" evidence="7">
    <location>
        <position position="108"/>
    </location>
    <ligand>
        <name>Mg(2+)</name>
        <dbReference type="ChEBI" id="CHEBI:18420"/>
    </ligand>
</feature>
<reference evidence="8 9" key="1">
    <citation type="submission" date="2018-09" db="EMBL/GenBank/DDBJ databases">
        <title>Genome sequencing of strain 6GH32-13.</title>
        <authorList>
            <person name="Weon H.-Y."/>
            <person name="Heo J."/>
            <person name="Kwon S.-W."/>
        </authorList>
    </citation>
    <scope>NUCLEOTIDE SEQUENCE [LARGE SCALE GENOMIC DNA]</scope>
    <source>
        <strain evidence="8 9">5GH32-13</strain>
    </source>
</reference>
<dbReference type="EMBL" id="CP032157">
    <property type="protein sequence ID" value="AXY74483.1"/>
    <property type="molecule type" value="Genomic_DNA"/>
</dbReference>
<dbReference type="SFLD" id="SFLDS00003">
    <property type="entry name" value="Haloacid_Dehalogenase"/>
    <property type="match status" value="1"/>
</dbReference>
<evidence type="ECO:0000256" key="5">
    <source>
        <dbReference type="ARBA" id="ARBA00022801"/>
    </source>
</evidence>
<dbReference type="Gene3D" id="3.40.50.1000">
    <property type="entry name" value="HAD superfamily/HAD-like"/>
    <property type="match status" value="1"/>
</dbReference>
<keyword evidence="6 7" id="KW-0460">Magnesium</keyword>
<dbReference type="OrthoDB" id="9805604at2"/>
<feature type="binding site" evidence="7">
    <location>
        <position position="16"/>
    </location>
    <ligand>
        <name>Mg(2+)</name>
        <dbReference type="ChEBI" id="CHEBI:18420"/>
    </ligand>
</feature>
<comment type="cofactor">
    <cofactor evidence="1 7">
        <name>Mg(2+)</name>
        <dbReference type="ChEBI" id="CHEBI:18420"/>
    </cofactor>
</comment>